<dbReference type="PROSITE" id="PS50297">
    <property type="entry name" value="ANK_REP_REGION"/>
    <property type="match status" value="2"/>
</dbReference>
<evidence type="ECO:0000256" key="1">
    <source>
        <dbReference type="ARBA" id="ARBA00022737"/>
    </source>
</evidence>
<evidence type="ECO:0000256" key="2">
    <source>
        <dbReference type="ARBA" id="ARBA00023043"/>
    </source>
</evidence>
<dbReference type="InterPro" id="IPR050889">
    <property type="entry name" value="Dendritic_Spine_Reg/Scaffold"/>
</dbReference>
<dbReference type="Pfam" id="PF13857">
    <property type="entry name" value="Ank_5"/>
    <property type="match status" value="1"/>
</dbReference>
<proteinExistence type="predicted"/>
<dbReference type="AlphaFoldDB" id="A0AAN6XV87"/>
<dbReference type="InterPro" id="IPR036770">
    <property type="entry name" value="Ankyrin_rpt-contain_sf"/>
</dbReference>
<reference evidence="5" key="2">
    <citation type="submission" date="2023-05" db="EMBL/GenBank/DDBJ databases">
        <authorList>
            <consortium name="Lawrence Berkeley National Laboratory"/>
            <person name="Steindorff A."/>
            <person name="Hensen N."/>
            <person name="Bonometti L."/>
            <person name="Westerberg I."/>
            <person name="Brannstrom I.O."/>
            <person name="Guillou S."/>
            <person name="Cros-Aarteil S."/>
            <person name="Calhoun S."/>
            <person name="Haridas S."/>
            <person name="Kuo A."/>
            <person name="Mondo S."/>
            <person name="Pangilinan J."/>
            <person name="Riley R."/>
            <person name="Labutti K."/>
            <person name="Andreopoulos B."/>
            <person name="Lipzen A."/>
            <person name="Chen C."/>
            <person name="Yanf M."/>
            <person name="Daum C."/>
            <person name="Ng V."/>
            <person name="Clum A."/>
            <person name="Ohm R."/>
            <person name="Martin F."/>
            <person name="Silar P."/>
            <person name="Natvig D."/>
            <person name="Lalanne C."/>
            <person name="Gautier V."/>
            <person name="Ament-Velasquez S.L."/>
            <person name="Kruys A."/>
            <person name="Hutchinson M.I."/>
            <person name="Powell A.J."/>
            <person name="Barry K."/>
            <person name="Miller A.N."/>
            <person name="Grigoriev I.V."/>
            <person name="Debuchy R."/>
            <person name="Gladieux P."/>
            <person name="Thoren M.H."/>
            <person name="Johannesson H."/>
        </authorList>
    </citation>
    <scope>NUCLEOTIDE SEQUENCE</scope>
    <source>
        <strain evidence="5">PSN293</strain>
    </source>
</reference>
<feature type="repeat" description="ANK" evidence="3">
    <location>
        <begin position="182"/>
        <end position="214"/>
    </location>
</feature>
<comment type="caution">
    <text evidence="5">The sequence shown here is derived from an EMBL/GenBank/DDBJ whole genome shotgun (WGS) entry which is preliminary data.</text>
</comment>
<accession>A0AAN6XV87</accession>
<sequence>MRGPRIALHSWIFALLGDAPTVAVHLMGHGARMNQIVRCSRAHDLTRLLSTLVESRTSSQGQLDDSLRTTSNYALPRITRLLLERGADQFRIHRGFAPIHIALDRRHPWRWFTEVRYPLCSNYTEEDPGAVYMYMDSVFDSMITETVTELLKAGANCELRTKTTIFHECTHSCWKSRECDHRGQRALHLACAGGFQDAVSLLLQYRADPSSSNLDGYTPLYYALVQGYQNSARRLLAAVTPNNPIVYVPHNTTALHVACRYAFSSMAKVLLEAGADPNLGDINGRTPLHEALSLTSPGTRFREWQVIKTLNLLKRHGANPDIESYPKSPAVIGRWHPLRKVHDMFRP</sequence>
<evidence type="ECO:0000313" key="6">
    <source>
        <dbReference type="Proteomes" id="UP001301769"/>
    </source>
</evidence>
<evidence type="ECO:0000256" key="3">
    <source>
        <dbReference type="PROSITE-ProRule" id="PRU00023"/>
    </source>
</evidence>
<dbReference type="EMBL" id="MU858304">
    <property type="protein sequence ID" value="KAK4207314.1"/>
    <property type="molecule type" value="Genomic_DNA"/>
</dbReference>
<evidence type="ECO:0000256" key="4">
    <source>
        <dbReference type="SAM" id="SignalP"/>
    </source>
</evidence>
<keyword evidence="1" id="KW-0677">Repeat</keyword>
<dbReference type="SUPFAM" id="SSF48403">
    <property type="entry name" value="Ankyrin repeat"/>
    <property type="match status" value="1"/>
</dbReference>
<organism evidence="5 6">
    <name type="scientific">Rhypophila decipiens</name>
    <dbReference type="NCBI Taxonomy" id="261697"/>
    <lineage>
        <taxon>Eukaryota</taxon>
        <taxon>Fungi</taxon>
        <taxon>Dikarya</taxon>
        <taxon>Ascomycota</taxon>
        <taxon>Pezizomycotina</taxon>
        <taxon>Sordariomycetes</taxon>
        <taxon>Sordariomycetidae</taxon>
        <taxon>Sordariales</taxon>
        <taxon>Naviculisporaceae</taxon>
        <taxon>Rhypophila</taxon>
    </lineage>
</organism>
<name>A0AAN6XV87_9PEZI</name>
<evidence type="ECO:0000313" key="5">
    <source>
        <dbReference type="EMBL" id="KAK4207314.1"/>
    </source>
</evidence>
<dbReference type="PANTHER" id="PTHR24166">
    <property type="entry name" value="ROLLING PEBBLES, ISOFORM B"/>
    <property type="match status" value="1"/>
</dbReference>
<keyword evidence="6" id="KW-1185">Reference proteome</keyword>
<protein>
    <submittedName>
        <fullName evidence="5">Ankyrin repeat-containing domain protein</fullName>
    </submittedName>
</protein>
<dbReference type="PROSITE" id="PS50088">
    <property type="entry name" value="ANK_REPEAT"/>
    <property type="match status" value="2"/>
</dbReference>
<keyword evidence="2 3" id="KW-0040">ANK repeat</keyword>
<dbReference type="PANTHER" id="PTHR24166:SF48">
    <property type="entry name" value="PROTEIN VAPYRIN"/>
    <property type="match status" value="1"/>
</dbReference>
<dbReference type="Gene3D" id="1.25.40.20">
    <property type="entry name" value="Ankyrin repeat-containing domain"/>
    <property type="match status" value="2"/>
</dbReference>
<dbReference type="Proteomes" id="UP001301769">
    <property type="component" value="Unassembled WGS sequence"/>
</dbReference>
<feature type="signal peptide" evidence="4">
    <location>
        <begin position="1"/>
        <end position="23"/>
    </location>
</feature>
<keyword evidence="4" id="KW-0732">Signal</keyword>
<dbReference type="InterPro" id="IPR002110">
    <property type="entry name" value="Ankyrin_rpt"/>
</dbReference>
<dbReference type="SMART" id="SM00248">
    <property type="entry name" value="ANK"/>
    <property type="match status" value="4"/>
</dbReference>
<feature type="chain" id="PRO_5042876445" evidence="4">
    <location>
        <begin position="24"/>
        <end position="347"/>
    </location>
</feature>
<feature type="repeat" description="ANK" evidence="3">
    <location>
        <begin position="250"/>
        <end position="282"/>
    </location>
</feature>
<feature type="non-terminal residue" evidence="5">
    <location>
        <position position="347"/>
    </location>
</feature>
<reference evidence="5" key="1">
    <citation type="journal article" date="2023" name="Mol. Phylogenet. Evol.">
        <title>Genome-scale phylogeny and comparative genomics of the fungal order Sordariales.</title>
        <authorList>
            <person name="Hensen N."/>
            <person name="Bonometti L."/>
            <person name="Westerberg I."/>
            <person name="Brannstrom I.O."/>
            <person name="Guillou S."/>
            <person name="Cros-Aarteil S."/>
            <person name="Calhoun S."/>
            <person name="Haridas S."/>
            <person name="Kuo A."/>
            <person name="Mondo S."/>
            <person name="Pangilinan J."/>
            <person name="Riley R."/>
            <person name="LaButti K."/>
            <person name="Andreopoulos B."/>
            <person name="Lipzen A."/>
            <person name="Chen C."/>
            <person name="Yan M."/>
            <person name="Daum C."/>
            <person name="Ng V."/>
            <person name="Clum A."/>
            <person name="Steindorff A."/>
            <person name="Ohm R.A."/>
            <person name="Martin F."/>
            <person name="Silar P."/>
            <person name="Natvig D.O."/>
            <person name="Lalanne C."/>
            <person name="Gautier V."/>
            <person name="Ament-Velasquez S.L."/>
            <person name="Kruys A."/>
            <person name="Hutchinson M.I."/>
            <person name="Powell A.J."/>
            <person name="Barry K."/>
            <person name="Miller A.N."/>
            <person name="Grigoriev I.V."/>
            <person name="Debuchy R."/>
            <person name="Gladieux P."/>
            <person name="Hiltunen Thoren M."/>
            <person name="Johannesson H."/>
        </authorList>
    </citation>
    <scope>NUCLEOTIDE SEQUENCE</scope>
    <source>
        <strain evidence="5">PSN293</strain>
    </source>
</reference>
<gene>
    <name evidence="5" type="ORF">QBC37DRAFT_299023</name>
</gene>
<dbReference type="Pfam" id="PF12796">
    <property type="entry name" value="Ank_2"/>
    <property type="match status" value="1"/>
</dbReference>